<evidence type="ECO:0000313" key="3">
    <source>
        <dbReference type="EMBL" id="KAJ8611787.1"/>
    </source>
</evidence>
<gene>
    <name evidence="3" type="ORF">CTAYLR_007734</name>
</gene>
<evidence type="ECO:0000256" key="2">
    <source>
        <dbReference type="SAM" id="MobiDB-lite"/>
    </source>
</evidence>
<protein>
    <submittedName>
        <fullName evidence="3">Uncharacterized protein</fullName>
    </submittedName>
</protein>
<proteinExistence type="predicted"/>
<reference evidence="3" key="1">
    <citation type="submission" date="2023-01" db="EMBL/GenBank/DDBJ databases">
        <title>Metagenome sequencing of chrysophaentin producing Chrysophaeum taylorii.</title>
        <authorList>
            <person name="Davison J."/>
            <person name="Bewley C."/>
        </authorList>
    </citation>
    <scope>NUCLEOTIDE SEQUENCE</scope>
    <source>
        <strain evidence="3">NIES-1699</strain>
    </source>
</reference>
<dbReference type="Proteomes" id="UP001230188">
    <property type="component" value="Unassembled WGS sequence"/>
</dbReference>
<accession>A0AAD7ULL0</accession>
<evidence type="ECO:0000313" key="4">
    <source>
        <dbReference type="Proteomes" id="UP001230188"/>
    </source>
</evidence>
<dbReference type="InterPro" id="IPR036537">
    <property type="entry name" value="Adaptor_Cbl_N_dom_sf"/>
</dbReference>
<dbReference type="EMBL" id="JAQMWT010000063">
    <property type="protein sequence ID" value="KAJ8611787.1"/>
    <property type="molecule type" value="Genomic_DNA"/>
</dbReference>
<feature type="coiled-coil region" evidence="1">
    <location>
        <begin position="124"/>
        <end position="151"/>
    </location>
</feature>
<name>A0AAD7ULL0_9STRA</name>
<comment type="caution">
    <text evidence="3">The sequence shown here is derived from an EMBL/GenBank/DDBJ whole genome shotgun (WGS) entry which is preliminary data.</text>
</comment>
<dbReference type="AlphaFoldDB" id="A0AAD7ULL0"/>
<sequence>MTGQAQNIRAANEEALADDGSAGSCSSRGKSGEVPPKSRRSKNGVDELVANSKAVADALLNVGETIPGIAPVCTAAKAILDGVARLHQKASDVRTAGERVAKTLEVIEILAKNKDKVRDGDSAKELVERRMEDLRDLLETMRERVESFEERGWLMRKWAFLNHGSKLTDLDAKVVACLNDLRFPYQLMKDHHVESLLEVLKYELEDAMVAEVRRVMRERSLNEERAAMALAKNNEANEAVAKSAHVASNELAAELRELREHLSHFAESMNDLQAKVGAVQSEMAHIRQGFEKKSQRESHARAHKVSVLEKHDEISLDSIDPNPFASGSAGLLHRGDHV</sequence>
<dbReference type="Gene3D" id="1.20.930.20">
    <property type="entry name" value="Adaptor protein Cbl, N-terminal domain"/>
    <property type="match status" value="1"/>
</dbReference>
<dbReference type="GO" id="GO:0007166">
    <property type="term" value="P:cell surface receptor signaling pathway"/>
    <property type="evidence" value="ECO:0007669"/>
    <property type="project" value="InterPro"/>
</dbReference>
<feature type="region of interest" description="Disordered" evidence="2">
    <location>
        <begin position="1"/>
        <end position="44"/>
    </location>
</feature>
<keyword evidence="1" id="KW-0175">Coiled coil</keyword>
<keyword evidence="4" id="KW-1185">Reference proteome</keyword>
<organism evidence="3 4">
    <name type="scientific">Chrysophaeum taylorii</name>
    <dbReference type="NCBI Taxonomy" id="2483200"/>
    <lineage>
        <taxon>Eukaryota</taxon>
        <taxon>Sar</taxon>
        <taxon>Stramenopiles</taxon>
        <taxon>Ochrophyta</taxon>
        <taxon>Pelagophyceae</taxon>
        <taxon>Pelagomonadales</taxon>
        <taxon>Pelagomonadaceae</taxon>
        <taxon>Chrysophaeum</taxon>
    </lineage>
</organism>
<evidence type="ECO:0000256" key="1">
    <source>
        <dbReference type="SAM" id="Coils"/>
    </source>
</evidence>